<gene>
    <name evidence="1" type="ORF">D9757_008468</name>
</gene>
<dbReference type="Pfam" id="PF12585">
    <property type="entry name" value="DUF3759"/>
    <property type="match status" value="1"/>
</dbReference>
<proteinExistence type="predicted"/>
<evidence type="ECO:0000313" key="2">
    <source>
        <dbReference type="Proteomes" id="UP000518752"/>
    </source>
</evidence>
<dbReference type="EMBL" id="JAACJN010000053">
    <property type="protein sequence ID" value="KAF5382337.1"/>
    <property type="molecule type" value="Genomic_DNA"/>
</dbReference>
<reference evidence="1 2" key="1">
    <citation type="journal article" date="2020" name="ISME J.">
        <title>Uncovering the hidden diversity of litter-decomposition mechanisms in mushroom-forming fungi.</title>
        <authorList>
            <person name="Floudas D."/>
            <person name="Bentzer J."/>
            <person name="Ahren D."/>
            <person name="Johansson T."/>
            <person name="Persson P."/>
            <person name="Tunlid A."/>
        </authorList>
    </citation>
    <scope>NUCLEOTIDE SEQUENCE [LARGE SCALE GENOMIC DNA]</scope>
    <source>
        <strain evidence="1 2">CBS 406.79</strain>
    </source>
</reference>
<organism evidence="1 2">
    <name type="scientific">Collybiopsis confluens</name>
    <dbReference type="NCBI Taxonomy" id="2823264"/>
    <lineage>
        <taxon>Eukaryota</taxon>
        <taxon>Fungi</taxon>
        <taxon>Dikarya</taxon>
        <taxon>Basidiomycota</taxon>
        <taxon>Agaricomycotina</taxon>
        <taxon>Agaricomycetes</taxon>
        <taxon>Agaricomycetidae</taxon>
        <taxon>Agaricales</taxon>
        <taxon>Marasmiineae</taxon>
        <taxon>Omphalotaceae</taxon>
        <taxon>Collybiopsis</taxon>
    </lineage>
</organism>
<keyword evidence="2" id="KW-1185">Reference proteome</keyword>
<comment type="caution">
    <text evidence="1">The sequence shown here is derived from an EMBL/GenBank/DDBJ whole genome shotgun (WGS) entry which is preliminary data.</text>
</comment>
<dbReference type="PANTHER" id="PTHR37450">
    <property type="entry name" value="CIPC PROTEIN"/>
    <property type="match status" value="1"/>
</dbReference>
<sequence>MGIFNKDSDEAKAYEEVTNAPHKANLTHELIAAAASYEAAKKYEEHSDDYGQPDSHFQAQELIAALTGGFIDHIVETKGLDYLDKVKAHQLAKQQLQKQIDSHPEYSFDR</sequence>
<dbReference type="OrthoDB" id="9895617at2759"/>
<accession>A0A8H5HFK8</accession>
<dbReference type="PANTHER" id="PTHR37450:SF1">
    <property type="entry name" value="CIPC PROTEIN"/>
    <property type="match status" value="1"/>
</dbReference>
<evidence type="ECO:0000313" key="1">
    <source>
        <dbReference type="EMBL" id="KAF5382337.1"/>
    </source>
</evidence>
<dbReference type="AlphaFoldDB" id="A0A8H5HFK8"/>
<dbReference type="Proteomes" id="UP000518752">
    <property type="component" value="Unassembled WGS sequence"/>
</dbReference>
<dbReference type="InterPro" id="IPR022234">
    <property type="entry name" value="DUF3759"/>
</dbReference>
<name>A0A8H5HFK8_9AGAR</name>
<protein>
    <submittedName>
        <fullName evidence="1">Uncharacterized protein</fullName>
    </submittedName>
</protein>